<keyword evidence="3" id="KW-1185">Reference proteome</keyword>
<protein>
    <submittedName>
        <fullName evidence="2">Uncharacterized protein</fullName>
    </submittedName>
</protein>
<accession>A0A2K1XCK5</accession>
<reference evidence="2 3" key="1">
    <citation type="journal article" date="2006" name="Science">
        <title>The genome of black cottonwood, Populus trichocarpa (Torr. &amp; Gray).</title>
        <authorList>
            <person name="Tuskan G.A."/>
            <person name="Difazio S."/>
            <person name="Jansson S."/>
            <person name="Bohlmann J."/>
            <person name="Grigoriev I."/>
            <person name="Hellsten U."/>
            <person name="Putnam N."/>
            <person name="Ralph S."/>
            <person name="Rombauts S."/>
            <person name="Salamov A."/>
            <person name="Schein J."/>
            <person name="Sterck L."/>
            <person name="Aerts A."/>
            <person name="Bhalerao R.R."/>
            <person name="Bhalerao R.P."/>
            <person name="Blaudez D."/>
            <person name="Boerjan W."/>
            <person name="Brun A."/>
            <person name="Brunner A."/>
            <person name="Busov V."/>
            <person name="Campbell M."/>
            <person name="Carlson J."/>
            <person name="Chalot M."/>
            <person name="Chapman J."/>
            <person name="Chen G.L."/>
            <person name="Cooper D."/>
            <person name="Coutinho P.M."/>
            <person name="Couturier J."/>
            <person name="Covert S."/>
            <person name="Cronk Q."/>
            <person name="Cunningham R."/>
            <person name="Davis J."/>
            <person name="Degroeve S."/>
            <person name="Dejardin A."/>
            <person name="Depamphilis C."/>
            <person name="Detter J."/>
            <person name="Dirks B."/>
            <person name="Dubchak I."/>
            <person name="Duplessis S."/>
            <person name="Ehlting J."/>
            <person name="Ellis B."/>
            <person name="Gendler K."/>
            <person name="Goodstein D."/>
            <person name="Gribskov M."/>
            <person name="Grimwood J."/>
            <person name="Groover A."/>
            <person name="Gunter L."/>
            <person name="Hamberger B."/>
            <person name="Heinze B."/>
            <person name="Helariutta Y."/>
            <person name="Henrissat B."/>
            <person name="Holligan D."/>
            <person name="Holt R."/>
            <person name="Huang W."/>
            <person name="Islam-Faridi N."/>
            <person name="Jones S."/>
            <person name="Jones-Rhoades M."/>
            <person name="Jorgensen R."/>
            <person name="Joshi C."/>
            <person name="Kangasjarvi J."/>
            <person name="Karlsson J."/>
            <person name="Kelleher C."/>
            <person name="Kirkpatrick R."/>
            <person name="Kirst M."/>
            <person name="Kohler A."/>
            <person name="Kalluri U."/>
            <person name="Larimer F."/>
            <person name="Leebens-Mack J."/>
            <person name="Leple J.C."/>
            <person name="Locascio P."/>
            <person name="Lou Y."/>
            <person name="Lucas S."/>
            <person name="Martin F."/>
            <person name="Montanini B."/>
            <person name="Napoli C."/>
            <person name="Nelson D.R."/>
            <person name="Nelson C."/>
            <person name="Nieminen K."/>
            <person name="Nilsson O."/>
            <person name="Pereda V."/>
            <person name="Peter G."/>
            <person name="Philippe R."/>
            <person name="Pilate G."/>
            <person name="Poliakov A."/>
            <person name="Razumovskaya J."/>
            <person name="Richardson P."/>
            <person name="Rinaldi C."/>
            <person name="Ritland K."/>
            <person name="Rouze P."/>
            <person name="Ryaboy D."/>
            <person name="Schmutz J."/>
            <person name="Schrader J."/>
            <person name="Segerman B."/>
            <person name="Shin H."/>
            <person name="Siddiqui A."/>
            <person name="Sterky F."/>
            <person name="Terry A."/>
            <person name="Tsai C.J."/>
            <person name="Uberbacher E."/>
            <person name="Unneberg P."/>
            <person name="Vahala J."/>
            <person name="Wall K."/>
            <person name="Wessler S."/>
            <person name="Yang G."/>
            <person name="Yin T."/>
            <person name="Douglas C."/>
            <person name="Marra M."/>
            <person name="Sandberg G."/>
            <person name="Van de Peer Y."/>
            <person name="Rokhsar D."/>
        </authorList>
    </citation>
    <scope>NUCLEOTIDE SEQUENCE [LARGE SCALE GENOMIC DNA]</scope>
    <source>
        <strain evidence="3">cv. Nisqually</strain>
    </source>
</reference>
<gene>
    <name evidence="2" type="ORF">POPTR_016G081400</name>
</gene>
<evidence type="ECO:0000313" key="3">
    <source>
        <dbReference type="Proteomes" id="UP000006729"/>
    </source>
</evidence>
<organism evidence="2 3">
    <name type="scientific">Populus trichocarpa</name>
    <name type="common">Western balsam poplar</name>
    <name type="synonym">Populus balsamifera subsp. trichocarpa</name>
    <dbReference type="NCBI Taxonomy" id="3694"/>
    <lineage>
        <taxon>Eukaryota</taxon>
        <taxon>Viridiplantae</taxon>
        <taxon>Streptophyta</taxon>
        <taxon>Embryophyta</taxon>
        <taxon>Tracheophyta</taxon>
        <taxon>Spermatophyta</taxon>
        <taxon>Magnoliopsida</taxon>
        <taxon>eudicotyledons</taxon>
        <taxon>Gunneridae</taxon>
        <taxon>Pentapetalae</taxon>
        <taxon>rosids</taxon>
        <taxon>fabids</taxon>
        <taxon>Malpighiales</taxon>
        <taxon>Salicaceae</taxon>
        <taxon>Saliceae</taxon>
        <taxon>Populus</taxon>
    </lineage>
</organism>
<dbReference type="AlphaFoldDB" id="A0A2K1XCK5"/>
<name>A0A2K1XCK5_POPTR</name>
<dbReference type="EMBL" id="CM009305">
    <property type="protein sequence ID" value="PNS98514.1"/>
    <property type="molecule type" value="Genomic_DNA"/>
</dbReference>
<dbReference type="Proteomes" id="UP000006729">
    <property type="component" value="Chromosome 16"/>
</dbReference>
<dbReference type="InParanoid" id="A0A2K1XCK5"/>
<feature type="chain" id="PRO_5014380815" evidence="1">
    <location>
        <begin position="27"/>
        <end position="66"/>
    </location>
</feature>
<proteinExistence type="predicted"/>
<evidence type="ECO:0000256" key="1">
    <source>
        <dbReference type="SAM" id="SignalP"/>
    </source>
</evidence>
<feature type="signal peptide" evidence="1">
    <location>
        <begin position="1"/>
        <end position="26"/>
    </location>
</feature>
<keyword evidence="1" id="KW-0732">Signal</keyword>
<evidence type="ECO:0000313" key="2">
    <source>
        <dbReference type="EMBL" id="PNS98514.1"/>
    </source>
</evidence>
<sequence>MALAPGKHASTLDLLWDVAFMPGCLAGCDTQIAIGLMICCHQEMSRVDGVVLVISCALKKESAIQR</sequence>